<dbReference type="Pfam" id="PF13181">
    <property type="entry name" value="TPR_8"/>
    <property type="match status" value="1"/>
</dbReference>
<dbReference type="AlphaFoldDB" id="A0A2S8GFM6"/>
<keyword evidence="4" id="KW-0175">Coiled coil</keyword>
<evidence type="ECO:0000313" key="6">
    <source>
        <dbReference type="Proteomes" id="UP000239388"/>
    </source>
</evidence>
<dbReference type="InterPro" id="IPR050498">
    <property type="entry name" value="Ycf3"/>
</dbReference>
<comment type="caution">
    <text evidence="5">The sequence shown here is derived from an EMBL/GenBank/DDBJ whole genome shotgun (WGS) entry which is preliminary data.</text>
</comment>
<feature type="repeat" description="TPR" evidence="3">
    <location>
        <begin position="171"/>
        <end position="204"/>
    </location>
</feature>
<feature type="repeat" description="TPR" evidence="3">
    <location>
        <begin position="345"/>
        <end position="378"/>
    </location>
</feature>
<evidence type="ECO:0000313" key="5">
    <source>
        <dbReference type="EMBL" id="PQO42864.1"/>
    </source>
</evidence>
<protein>
    <submittedName>
        <fullName evidence="5">Uncharacterized protein</fullName>
    </submittedName>
</protein>
<dbReference type="EMBL" id="PUIB01000002">
    <property type="protein sequence ID" value="PQO42864.1"/>
    <property type="molecule type" value="Genomic_DNA"/>
</dbReference>
<organism evidence="5 6">
    <name type="scientific">Blastopirellula marina</name>
    <dbReference type="NCBI Taxonomy" id="124"/>
    <lineage>
        <taxon>Bacteria</taxon>
        <taxon>Pseudomonadati</taxon>
        <taxon>Planctomycetota</taxon>
        <taxon>Planctomycetia</taxon>
        <taxon>Pirellulales</taxon>
        <taxon>Pirellulaceae</taxon>
        <taxon>Blastopirellula</taxon>
    </lineage>
</organism>
<dbReference type="PROSITE" id="PS50005">
    <property type="entry name" value="TPR"/>
    <property type="match status" value="3"/>
</dbReference>
<dbReference type="SMART" id="SM00028">
    <property type="entry name" value="TPR"/>
    <property type="match status" value="7"/>
</dbReference>
<dbReference type="InterPro" id="IPR011990">
    <property type="entry name" value="TPR-like_helical_dom_sf"/>
</dbReference>
<accession>A0A2S8GFM6</accession>
<evidence type="ECO:0000256" key="4">
    <source>
        <dbReference type="SAM" id="Coils"/>
    </source>
</evidence>
<evidence type="ECO:0000256" key="3">
    <source>
        <dbReference type="PROSITE-ProRule" id="PRU00339"/>
    </source>
</evidence>
<dbReference type="SUPFAM" id="SSF48452">
    <property type="entry name" value="TPR-like"/>
    <property type="match status" value="1"/>
</dbReference>
<gene>
    <name evidence="5" type="ORF">C5Y98_01565</name>
</gene>
<dbReference type="Pfam" id="PF13432">
    <property type="entry name" value="TPR_16"/>
    <property type="match status" value="1"/>
</dbReference>
<name>A0A2S8GFM6_9BACT</name>
<dbReference type="InterPro" id="IPR019734">
    <property type="entry name" value="TPR_rpt"/>
</dbReference>
<dbReference type="PANTHER" id="PTHR44858:SF1">
    <property type="entry name" value="UDP-N-ACETYLGLUCOSAMINE--PEPTIDE N-ACETYLGLUCOSAMINYLTRANSFERASE SPINDLY-RELATED"/>
    <property type="match status" value="1"/>
</dbReference>
<reference evidence="5 6" key="1">
    <citation type="submission" date="2018-02" db="EMBL/GenBank/DDBJ databases">
        <title>Comparative genomes isolates from brazilian mangrove.</title>
        <authorList>
            <person name="Araujo J.E."/>
            <person name="Taketani R.G."/>
            <person name="Silva M.C.P."/>
            <person name="Loureco M.V."/>
            <person name="Andreote F.D."/>
        </authorList>
    </citation>
    <scope>NUCLEOTIDE SEQUENCE [LARGE SCALE GENOMIC DNA]</scope>
    <source>
        <strain evidence="5 6">NAP PRIS-MGV</strain>
    </source>
</reference>
<dbReference type="Proteomes" id="UP000239388">
    <property type="component" value="Unassembled WGS sequence"/>
</dbReference>
<feature type="repeat" description="TPR" evidence="3">
    <location>
        <begin position="137"/>
        <end position="170"/>
    </location>
</feature>
<dbReference type="Gene3D" id="1.25.40.10">
    <property type="entry name" value="Tetratricopeptide repeat domain"/>
    <property type="match status" value="4"/>
</dbReference>
<keyword evidence="2 3" id="KW-0802">TPR repeat</keyword>
<dbReference type="PANTHER" id="PTHR44858">
    <property type="entry name" value="TETRATRICOPEPTIDE REPEAT PROTEIN 6"/>
    <property type="match status" value="1"/>
</dbReference>
<feature type="coiled-coil region" evidence="4">
    <location>
        <begin position="64"/>
        <end position="102"/>
    </location>
</feature>
<evidence type="ECO:0000256" key="2">
    <source>
        <dbReference type="ARBA" id="ARBA00022803"/>
    </source>
</evidence>
<dbReference type="SUPFAM" id="SSF48439">
    <property type="entry name" value="Protein prenylyltransferase"/>
    <property type="match status" value="1"/>
</dbReference>
<proteinExistence type="predicted"/>
<evidence type="ECO:0000256" key="1">
    <source>
        <dbReference type="ARBA" id="ARBA00022737"/>
    </source>
</evidence>
<keyword evidence="1" id="KW-0677">Repeat</keyword>
<sequence length="896" mass="102857">MGGYLRLQSFGFVLLFVVLGGAMDFAGPMVVWGANCEAELDNDAPIDKIFGPIDPIIAPGTDQEKEGEERKRIAEQQAKSEQEQLEQEVKLVTDQLQVALDDINLWLRRADLYEKLDRRDAAIGDLTEVIKRQGESVSALTRRSRLWLKMQQFEKAEADAKQAMKLEPRNAETYFVLGEVYREQWKVEDAYKNFTLAIRIDPGHALALYNRAYILSGANYGKKGLELAAEDLKKALVLDPEMEKAHYRNAEVLHALGRDEEAEREATYILTKHPDLECMVLVRWKIYMALKKYNLAVADADRWMNFNPARKGRIELRAKAYDGLRDYEKSVADWSVFLEVYPEDINAHQLRTQAYASLDRYEEAVAGYTKLMELDPQTSRWPENRAENNLKLRRFDEAMADVNRAASLQPTFSQFAYLRARIYQEVGEPAKARAEMLKYRKLGFSRKRGSEPSEYEQQSAELEKHINEQFAKIRSGESPGWRDFGLRQHQDHGDWGHLWLTALRQLLSDPGSVTLETRLKYVRMFVEFVDFYPLPQKETEEVIALLNAVAESNEPEMLREKARTDAILLGVFLETNDPTKSLVEPGSLVLDRVNFSTDALGKDQSFRRHNQPNQWLKYNQDRTSSGFYFRELKRTPEYIELIAIQDATRVRLFPDHVLQSPDGEAWFPINEYPGRLIVFEQRELKELIQQQVARLKQGTAIDRKKLYDYKKHQAWGALWLEGLTAALREDNQETKKLALESFMLLSNSVQENNLPAVETSHAQTALTAVANGRYPQAMKLDAKLMAKVLGVLSRINAPGYSEDEPNGLAGTQFSYPADEQGRSGELKMSQASAGYWQSTKEGNRWARLREVRRTSKYIELFDPDRGLWTRIEPTQAFWSFDQSNWQLIGKGTLTGG</sequence>